<name>A0ABN7SG25_OIKDI</name>
<gene>
    <name evidence="2" type="ORF">OKIOD_LOCUS5223</name>
</gene>
<reference evidence="2 3" key="1">
    <citation type="submission" date="2021-04" db="EMBL/GenBank/DDBJ databases">
        <authorList>
            <person name="Bliznina A."/>
        </authorList>
    </citation>
    <scope>NUCLEOTIDE SEQUENCE [LARGE SCALE GENOMIC DNA]</scope>
</reference>
<evidence type="ECO:0000313" key="2">
    <source>
        <dbReference type="EMBL" id="CAG5094559.1"/>
    </source>
</evidence>
<evidence type="ECO:0000313" key="3">
    <source>
        <dbReference type="Proteomes" id="UP001158576"/>
    </source>
</evidence>
<accession>A0ABN7SG25</accession>
<evidence type="ECO:0000256" key="1">
    <source>
        <dbReference type="SAM" id="MobiDB-lite"/>
    </source>
</evidence>
<keyword evidence="3" id="KW-1185">Reference proteome</keyword>
<protein>
    <submittedName>
        <fullName evidence="2">Oidioi.mRNA.OKI2018_I69.XSR.g13665.t1.cds</fullName>
    </submittedName>
</protein>
<feature type="compositionally biased region" description="Low complexity" evidence="1">
    <location>
        <begin position="127"/>
        <end position="139"/>
    </location>
</feature>
<dbReference type="EMBL" id="OU015569">
    <property type="protein sequence ID" value="CAG5094559.1"/>
    <property type="molecule type" value="Genomic_DNA"/>
</dbReference>
<sequence>MNLGSENRPVLGVRRPAKDLQRKMESLNVNKASEAVTTAPAEKETKGGLTEAEILEEAVCQNPDAFDPSSCNPGDDLVDAFQSYTSKKIFGTLDDKTSGTNFMPFPWMDRNNKRSAFEDLDHSFFDHSSSSNQSMSPPSHYDSSFDLDALDL</sequence>
<organism evidence="2 3">
    <name type="scientific">Oikopleura dioica</name>
    <name type="common">Tunicate</name>
    <dbReference type="NCBI Taxonomy" id="34765"/>
    <lineage>
        <taxon>Eukaryota</taxon>
        <taxon>Metazoa</taxon>
        <taxon>Chordata</taxon>
        <taxon>Tunicata</taxon>
        <taxon>Appendicularia</taxon>
        <taxon>Copelata</taxon>
        <taxon>Oikopleuridae</taxon>
        <taxon>Oikopleura</taxon>
    </lineage>
</organism>
<feature type="region of interest" description="Disordered" evidence="1">
    <location>
        <begin position="127"/>
        <end position="152"/>
    </location>
</feature>
<proteinExistence type="predicted"/>
<dbReference type="Proteomes" id="UP001158576">
    <property type="component" value="Chromosome XSR"/>
</dbReference>